<dbReference type="InterPro" id="IPR021880">
    <property type="entry name" value="DUF3489"/>
</dbReference>
<feature type="region of interest" description="Disordered" evidence="1">
    <location>
        <begin position="1"/>
        <end position="22"/>
    </location>
</feature>
<accession>A0ABU1FBI4</accession>
<name>A0ABU1FBI4_9RHOB</name>
<protein>
    <submittedName>
        <fullName evidence="2">DUF3489 domain-containing protein</fullName>
    </submittedName>
</protein>
<sequence>MLTSASRNPDRTVQTAARAANHAPGGATIEEIVAALEWRPHPLRGAIAGPLKKRLGLTITSEKIADRGRCCKIETVTSL</sequence>
<comment type="caution">
    <text evidence="2">The sequence shown here is derived from an EMBL/GenBank/DDBJ whole genome shotgun (WGS) entry which is preliminary data.</text>
</comment>
<evidence type="ECO:0000313" key="2">
    <source>
        <dbReference type="EMBL" id="MDR5654255.1"/>
    </source>
</evidence>
<evidence type="ECO:0000313" key="3">
    <source>
        <dbReference type="Proteomes" id="UP001247754"/>
    </source>
</evidence>
<dbReference type="RefSeq" id="WP_310458459.1">
    <property type="nucleotide sequence ID" value="NZ_JAVKPH010000023.1"/>
</dbReference>
<reference evidence="2 3" key="1">
    <citation type="submission" date="2023-09" db="EMBL/GenBank/DDBJ databases">
        <title>Xinfangfangia sedmenti sp. nov., isolated the sedment.</title>
        <authorList>
            <person name="Xu L."/>
        </authorList>
    </citation>
    <scope>NUCLEOTIDE SEQUENCE [LARGE SCALE GENOMIC DNA]</scope>
    <source>
        <strain evidence="2 3">LG-4</strain>
    </source>
</reference>
<dbReference type="Pfam" id="PF11994">
    <property type="entry name" value="DUF3489"/>
    <property type="match status" value="1"/>
</dbReference>
<evidence type="ECO:0000256" key="1">
    <source>
        <dbReference type="SAM" id="MobiDB-lite"/>
    </source>
</evidence>
<keyword evidence="3" id="KW-1185">Reference proteome</keyword>
<organism evidence="2 3">
    <name type="scientific">Ruixingdingia sedimenti</name>
    <dbReference type="NCBI Taxonomy" id="3073604"/>
    <lineage>
        <taxon>Bacteria</taxon>
        <taxon>Pseudomonadati</taxon>
        <taxon>Pseudomonadota</taxon>
        <taxon>Alphaproteobacteria</taxon>
        <taxon>Rhodobacterales</taxon>
        <taxon>Paracoccaceae</taxon>
        <taxon>Ruixingdingia</taxon>
    </lineage>
</organism>
<feature type="compositionally biased region" description="Polar residues" evidence="1">
    <location>
        <begin position="1"/>
        <end position="15"/>
    </location>
</feature>
<proteinExistence type="predicted"/>
<gene>
    <name evidence="2" type="ORF">RGD00_16700</name>
</gene>
<dbReference type="EMBL" id="JAVKPH010000023">
    <property type="protein sequence ID" value="MDR5654255.1"/>
    <property type="molecule type" value="Genomic_DNA"/>
</dbReference>
<dbReference type="Proteomes" id="UP001247754">
    <property type="component" value="Unassembled WGS sequence"/>
</dbReference>